<gene>
    <name evidence="4" type="ORF">H9900_06460</name>
</gene>
<proteinExistence type="predicted"/>
<evidence type="ECO:0000259" key="3">
    <source>
        <dbReference type="PROSITE" id="PS51272"/>
    </source>
</evidence>
<comment type="caution">
    <text evidence="4">The sequence shown here is derived from an EMBL/GenBank/DDBJ whole genome shotgun (WGS) entry which is preliminary data.</text>
</comment>
<reference evidence="4" key="2">
    <citation type="submission" date="2021-04" db="EMBL/GenBank/DDBJ databases">
        <authorList>
            <person name="Gilroy R."/>
        </authorList>
    </citation>
    <scope>NUCLEOTIDE SEQUENCE</scope>
    <source>
        <strain evidence="4">5790</strain>
    </source>
</reference>
<feature type="non-terminal residue" evidence="4">
    <location>
        <position position="1"/>
    </location>
</feature>
<protein>
    <submittedName>
        <fullName evidence="4">S-layer homology domain-containing protein</fullName>
    </submittedName>
</protein>
<feature type="region of interest" description="Disordered" evidence="2">
    <location>
        <begin position="1"/>
        <end position="28"/>
    </location>
</feature>
<dbReference type="SUPFAM" id="SSF89260">
    <property type="entry name" value="Collagen-binding domain"/>
    <property type="match status" value="1"/>
</dbReference>
<feature type="compositionally biased region" description="Low complexity" evidence="2">
    <location>
        <begin position="116"/>
        <end position="137"/>
    </location>
</feature>
<evidence type="ECO:0000256" key="2">
    <source>
        <dbReference type="SAM" id="MobiDB-lite"/>
    </source>
</evidence>
<dbReference type="PROSITE" id="PS51272">
    <property type="entry name" value="SLH"/>
    <property type="match status" value="2"/>
</dbReference>
<reference evidence="4" key="1">
    <citation type="journal article" date="2021" name="PeerJ">
        <title>Extensive microbial diversity within the chicken gut microbiome revealed by metagenomics and culture.</title>
        <authorList>
            <person name="Gilroy R."/>
            <person name="Ravi A."/>
            <person name="Getino M."/>
            <person name="Pursley I."/>
            <person name="Horton D.L."/>
            <person name="Alikhan N.F."/>
            <person name="Baker D."/>
            <person name="Gharbi K."/>
            <person name="Hall N."/>
            <person name="Watson M."/>
            <person name="Adriaenssens E.M."/>
            <person name="Foster-Nyarko E."/>
            <person name="Jarju S."/>
            <person name="Secka A."/>
            <person name="Antonio M."/>
            <person name="Oren A."/>
            <person name="Chaudhuri R.R."/>
            <person name="La Ragione R."/>
            <person name="Hildebrand F."/>
            <person name="Pallen M.J."/>
        </authorList>
    </citation>
    <scope>NUCLEOTIDE SEQUENCE</scope>
    <source>
        <strain evidence="4">5790</strain>
    </source>
</reference>
<organism evidence="4 5">
    <name type="scientific">Candidatus Monoglobus merdigallinarum</name>
    <dbReference type="NCBI Taxonomy" id="2838698"/>
    <lineage>
        <taxon>Bacteria</taxon>
        <taxon>Bacillati</taxon>
        <taxon>Bacillota</taxon>
        <taxon>Clostridia</taxon>
        <taxon>Monoglobales</taxon>
        <taxon>Monoglobaceae</taxon>
        <taxon>Monoglobus</taxon>
    </lineage>
</organism>
<feature type="region of interest" description="Disordered" evidence="2">
    <location>
        <begin position="116"/>
        <end position="163"/>
    </location>
</feature>
<feature type="domain" description="SLH" evidence="3">
    <location>
        <begin position="292"/>
        <end position="363"/>
    </location>
</feature>
<dbReference type="Pfam" id="PF00395">
    <property type="entry name" value="SLH"/>
    <property type="match status" value="2"/>
</dbReference>
<dbReference type="InterPro" id="IPR001119">
    <property type="entry name" value="SLH_dom"/>
</dbReference>
<evidence type="ECO:0000313" key="4">
    <source>
        <dbReference type="EMBL" id="HIV86428.1"/>
    </source>
</evidence>
<keyword evidence="1" id="KW-0677">Repeat</keyword>
<sequence length="363" mass="40233">SVPAFSESLDSASSYSIGSTQSGSITETNPESAYRFTLNSSGRITVQYNAENMSYSRLKLYDSTGQEIWSDLPYWDSNSKQISFNEDIELTDGTYYFMVAESSGYGSYSFTLSNASPSTVSDNSNNNNEFETSTQPPTSTPRPTNTPRPASSDDNETSFGSSVSDWAKEEVETAYDNNLIPETIIGDDLTQNIDRAEFAAIAVQLYEELTGSYVYTGGTPFTDIARNDNYVSICKAYDLNITNGVTASTFDPHANITREDLATMLCRTIKKYSDPNWSLENDSEYYLDTSGVKKFADDDDISDYAKPSVYYMAKYGIVKGVDDTHFAPKNTNAWQEAIGYATATREQAILMSLRIYNASDIWG</sequence>
<evidence type="ECO:0000256" key="1">
    <source>
        <dbReference type="ARBA" id="ARBA00022737"/>
    </source>
</evidence>
<feature type="domain" description="SLH" evidence="3">
    <location>
        <begin position="216"/>
        <end position="279"/>
    </location>
</feature>
<evidence type="ECO:0000313" key="5">
    <source>
        <dbReference type="Proteomes" id="UP000824162"/>
    </source>
</evidence>
<feature type="compositionally biased region" description="Low complexity" evidence="2">
    <location>
        <begin position="11"/>
        <end position="26"/>
    </location>
</feature>
<dbReference type="EMBL" id="DXIJ01000138">
    <property type="protein sequence ID" value="HIV86428.1"/>
    <property type="molecule type" value="Genomic_DNA"/>
</dbReference>
<accession>A0A9D1PRX9</accession>
<name>A0A9D1PRX9_9FIRM</name>
<dbReference type="Gene3D" id="2.60.120.380">
    <property type="match status" value="1"/>
</dbReference>
<dbReference type="Proteomes" id="UP000824162">
    <property type="component" value="Unassembled WGS sequence"/>
</dbReference>
<dbReference type="AlphaFoldDB" id="A0A9D1PRX9"/>